<organism evidence="1 2">
    <name type="scientific">Domibacillus aminovorans</name>
    <dbReference type="NCBI Taxonomy" id="29332"/>
    <lineage>
        <taxon>Bacteria</taxon>
        <taxon>Bacillati</taxon>
        <taxon>Bacillota</taxon>
        <taxon>Bacilli</taxon>
        <taxon>Bacillales</taxon>
        <taxon>Bacillaceae</taxon>
        <taxon>Domibacillus</taxon>
    </lineage>
</organism>
<evidence type="ECO:0000313" key="1">
    <source>
        <dbReference type="EMBL" id="OAH56320.1"/>
    </source>
</evidence>
<dbReference type="AlphaFoldDB" id="A0A177KSJ2"/>
<evidence type="ECO:0008006" key="3">
    <source>
        <dbReference type="Google" id="ProtNLM"/>
    </source>
</evidence>
<sequence length="64" mass="7818">MKEKLTGQDFFFCYSPNFMIHLVNDKGLRFILCARHERTNNKFWLFQQCEELAKAIENYEPREK</sequence>
<accession>A0A177KSJ2</accession>
<dbReference type="EMBL" id="LQWZ01000023">
    <property type="protein sequence ID" value="OAH56320.1"/>
    <property type="molecule type" value="Genomic_DNA"/>
</dbReference>
<reference evidence="1 2" key="1">
    <citation type="submission" date="2016-01" db="EMBL/GenBank/DDBJ databases">
        <title>Investigation of taxonomic status of Bacillus aminovorans.</title>
        <authorList>
            <person name="Verma A."/>
            <person name="Pal Y."/>
            <person name="Krishnamurthi S."/>
        </authorList>
    </citation>
    <scope>NUCLEOTIDE SEQUENCE [LARGE SCALE GENOMIC DNA]</scope>
    <source>
        <strain evidence="1 2">DSM 4337</strain>
    </source>
</reference>
<proteinExistence type="predicted"/>
<comment type="caution">
    <text evidence="1">The sequence shown here is derived from an EMBL/GenBank/DDBJ whole genome shotgun (WGS) entry which is preliminary data.</text>
</comment>
<protein>
    <recommendedName>
        <fullName evidence="3">DUF5659 domain-containing protein</fullName>
    </recommendedName>
</protein>
<name>A0A177KSJ2_9BACI</name>
<evidence type="ECO:0000313" key="2">
    <source>
        <dbReference type="Proteomes" id="UP000077271"/>
    </source>
</evidence>
<dbReference type="Proteomes" id="UP000077271">
    <property type="component" value="Unassembled WGS sequence"/>
</dbReference>
<gene>
    <name evidence="1" type="ORF">AWH48_05710</name>
</gene>